<keyword evidence="5" id="KW-0812">Transmembrane</keyword>
<dbReference type="InterPro" id="IPR036249">
    <property type="entry name" value="Thioredoxin-like_sf"/>
</dbReference>
<feature type="domain" description="Thioredoxin" evidence="6">
    <location>
        <begin position="98"/>
        <end position="249"/>
    </location>
</feature>
<dbReference type="Pfam" id="PF00578">
    <property type="entry name" value="AhpC-TSA"/>
    <property type="match status" value="1"/>
</dbReference>
<organism evidence="7 8">
    <name type="scientific">Candidatus Roizmanbacteria bacterium RIFCSPLOWO2_01_FULL_35_13</name>
    <dbReference type="NCBI Taxonomy" id="1802055"/>
    <lineage>
        <taxon>Bacteria</taxon>
        <taxon>Candidatus Roizmaniibacteriota</taxon>
    </lineage>
</organism>
<dbReference type="GO" id="GO:0016491">
    <property type="term" value="F:oxidoreductase activity"/>
    <property type="evidence" value="ECO:0007669"/>
    <property type="project" value="InterPro"/>
</dbReference>
<evidence type="ECO:0000259" key="6">
    <source>
        <dbReference type="PROSITE" id="PS51352"/>
    </source>
</evidence>
<feature type="transmembrane region" description="Helical" evidence="5">
    <location>
        <begin position="34"/>
        <end position="54"/>
    </location>
</feature>
<proteinExistence type="predicted"/>
<evidence type="ECO:0000256" key="4">
    <source>
        <dbReference type="ARBA" id="ARBA00023284"/>
    </source>
</evidence>
<accession>A0A1F7I6P9</accession>
<dbReference type="GO" id="GO:0017004">
    <property type="term" value="P:cytochrome complex assembly"/>
    <property type="evidence" value="ECO:0007669"/>
    <property type="project" value="UniProtKB-KW"/>
</dbReference>
<dbReference type="PROSITE" id="PS51352">
    <property type="entry name" value="THIOREDOXIN_2"/>
    <property type="match status" value="1"/>
</dbReference>
<dbReference type="GO" id="GO:0030313">
    <property type="term" value="C:cell envelope"/>
    <property type="evidence" value="ECO:0007669"/>
    <property type="project" value="UniProtKB-SubCell"/>
</dbReference>
<keyword evidence="4" id="KW-0676">Redox-active center</keyword>
<dbReference type="AlphaFoldDB" id="A0A1F7I6P9"/>
<keyword evidence="3" id="KW-1015">Disulfide bond</keyword>
<dbReference type="SUPFAM" id="SSF52833">
    <property type="entry name" value="Thioredoxin-like"/>
    <property type="match status" value="1"/>
</dbReference>
<dbReference type="PANTHER" id="PTHR42852">
    <property type="entry name" value="THIOL:DISULFIDE INTERCHANGE PROTEIN DSBE"/>
    <property type="match status" value="1"/>
</dbReference>
<dbReference type="Gene3D" id="3.40.30.10">
    <property type="entry name" value="Glutaredoxin"/>
    <property type="match status" value="1"/>
</dbReference>
<evidence type="ECO:0000256" key="3">
    <source>
        <dbReference type="ARBA" id="ARBA00023157"/>
    </source>
</evidence>
<sequence length="256" mass="28031">MDCCNEGESQNKQDIKPEKKPAGQYVVTFSIDKFLTYILAALVIGTIVVGYSLVSNKNKENANVQGVSAQNNPAANQADDMVSHHGGGVGPAKKFEPLAEGVEAPDFSIPSTNGSIISLTDYKGKDVLLFFNEGVMCSPCWQEVSRLERYKADFDNLNTVIIPISVDDQATWDPILKEEKIVTPILIDAERKVAAAYKVLGTPSSMHDDRPGHTYVHIKPDGKIHTSVDFPNMNAPTTELLKHIEETQNSNVKTQS</sequence>
<keyword evidence="2" id="KW-0201">Cytochrome c-type biogenesis</keyword>
<name>A0A1F7I6P9_9BACT</name>
<dbReference type="PANTHER" id="PTHR42852:SF6">
    <property type="entry name" value="THIOL:DISULFIDE INTERCHANGE PROTEIN DSBE"/>
    <property type="match status" value="1"/>
</dbReference>
<dbReference type="InterPro" id="IPR000866">
    <property type="entry name" value="AhpC/TSA"/>
</dbReference>
<evidence type="ECO:0000313" key="7">
    <source>
        <dbReference type="EMBL" id="OGK39050.1"/>
    </source>
</evidence>
<comment type="caution">
    <text evidence="7">The sequence shown here is derived from an EMBL/GenBank/DDBJ whole genome shotgun (WGS) entry which is preliminary data.</text>
</comment>
<gene>
    <name evidence="7" type="ORF">A3A74_08240</name>
</gene>
<evidence type="ECO:0000313" key="8">
    <source>
        <dbReference type="Proteomes" id="UP000179270"/>
    </source>
</evidence>
<dbReference type="CDD" id="cd02971">
    <property type="entry name" value="PRX_family"/>
    <property type="match status" value="1"/>
</dbReference>
<reference evidence="7 8" key="1">
    <citation type="journal article" date="2016" name="Nat. Commun.">
        <title>Thousands of microbial genomes shed light on interconnected biogeochemical processes in an aquifer system.</title>
        <authorList>
            <person name="Anantharaman K."/>
            <person name="Brown C.T."/>
            <person name="Hug L.A."/>
            <person name="Sharon I."/>
            <person name="Castelle C.J."/>
            <person name="Probst A.J."/>
            <person name="Thomas B.C."/>
            <person name="Singh A."/>
            <person name="Wilkins M.J."/>
            <person name="Karaoz U."/>
            <person name="Brodie E.L."/>
            <person name="Williams K.H."/>
            <person name="Hubbard S.S."/>
            <person name="Banfield J.F."/>
        </authorList>
    </citation>
    <scope>NUCLEOTIDE SEQUENCE [LARGE SCALE GENOMIC DNA]</scope>
</reference>
<dbReference type="InterPro" id="IPR013766">
    <property type="entry name" value="Thioredoxin_domain"/>
</dbReference>
<evidence type="ECO:0000256" key="5">
    <source>
        <dbReference type="SAM" id="Phobius"/>
    </source>
</evidence>
<evidence type="ECO:0000256" key="1">
    <source>
        <dbReference type="ARBA" id="ARBA00004196"/>
    </source>
</evidence>
<dbReference type="EMBL" id="MGAF01000059">
    <property type="protein sequence ID" value="OGK39050.1"/>
    <property type="molecule type" value="Genomic_DNA"/>
</dbReference>
<dbReference type="InterPro" id="IPR050553">
    <property type="entry name" value="Thioredoxin_ResA/DsbE_sf"/>
</dbReference>
<keyword evidence="5" id="KW-0472">Membrane</keyword>
<dbReference type="STRING" id="1802055.A3A74_08240"/>
<evidence type="ECO:0000256" key="2">
    <source>
        <dbReference type="ARBA" id="ARBA00022748"/>
    </source>
</evidence>
<comment type="subcellular location">
    <subcellularLocation>
        <location evidence="1">Cell envelope</location>
    </subcellularLocation>
</comment>
<protein>
    <recommendedName>
        <fullName evidence="6">Thioredoxin domain-containing protein</fullName>
    </recommendedName>
</protein>
<dbReference type="Proteomes" id="UP000179270">
    <property type="component" value="Unassembled WGS sequence"/>
</dbReference>
<keyword evidence="5" id="KW-1133">Transmembrane helix</keyword>
<dbReference type="GO" id="GO:0016209">
    <property type="term" value="F:antioxidant activity"/>
    <property type="evidence" value="ECO:0007669"/>
    <property type="project" value="InterPro"/>
</dbReference>